<feature type="non-terminal residue" evidence="2">
    <location>
        <position position="186"/>
    </location>
</feature>
<keyword evidence="1" id="KW-0472">Membrane</keyword>
<proteinExistence type="predicted"/>
<protein>
    <recommendedName>
        <fullName evidence="3">Glycosyltransferase RgtA/B/C/D-like domain-containing protein</fullName>
    </recommendedName>
</protein>
<dbReference type="EMBL" id="UINC01083161">
    <property type="protein sequence ID" value="SVC28605.1"/>
    <property type="molecule type" value="Genomic_DNA"/>
</dbReference>
<keyword evidence="1" id="KW-1133">Transmembrane helix</keyword>
<name>A0A382KYI2_9ZZZZ</name>
<sequence>MIALTVRLAVAIFISARWGGTLFQDDVAYLKMATSWSSAGIGGLDAESRHFFQSHLSFLGPIGLMFRMFGAEPILAQAISAITGALTATLVSTIAGRHTRPAITLCAGLLVALFPSQVFWSSLVLRDAAVWMALSSLAVVFSWWTRRTDFRNFVIGMAAVAGLQLYLLHLRVHTLLIASLAIVIAS</sequence>
<feature type="transmembrane region" description="Helical" evidence="1">
    <location>
        <begin position="128"/>
        <end position="144"/>
    </location>
</feature>
<feature type="transmembrane region" description="Helical" evidence="1">
    <location>
        <begin position="74"/>
        <end position="95"/>
    </location>
</feature>
<evidence type="ECO:0000313" key="2">
    <source>
        <dbReference type="EMBL" id="SVC28605.1"/>
    </source>
</evidence>
<feature type="transmembrane region" description="Helical" evidence="1">
    <location>
        <begin position="165"/>
        <end position="185"/>
    </location>
</feature>
<reference evidence="2" key="1">
    <citation type="submission" date="2018-05" db="EMBL/GenBank/DDBJ databases">
        <authorList>
            <person name="Lanie J.A."/>
            <person name="Ng W.-L."/>
            <person name="Kazmierczak K.M."/>
            <person name="Andrzejewski T.M."/>
            <person name="Davidsen T.M."/>
            <person name="Wayne K.J."/>
            <person name="Tettelin H."/>
            <person name="Glass J.I."/>
            <person name="Rusch D."/>
            <person name="Podicherti R."/>
            <person name="Tsui H.-C.T."/>
            <person name="Winkler M.E."/>
        </authorList>
    </citation>
    <scope>NUCLEOTIDE SEQUENCE</scope>
</reference>
<keyword evidence="1" id="KW-0812">Transmembrane</keyword>
<dbReference type="AlphaFoldDB" id="A0A382KYI2"/>
<accession>A0A382KYI2</accession>
<evidence type="ECO:0008006" key="3">
    <source>
        <dbReference type="Google" id="ProtNLM"/>
    </source>
</evidence>
<evidence type="ECO:0000256" key="1">
    <source>
        <dbReference type="SAM" id="Phobius"/>
    </source>
</evidence>
<feature type="transmembrane region" description="Helical" evidence="1">
    <location>
        <begin position="102"/>
        <end position="122"/>
    </location>
</feature>
<gene>
    <name evidence="2" type="ORF">METZ01_LOCUS281459</name>
</gene>
<organism evidence="2">
    <name type="scientific">marine metagenome</name>
    <dbReference type="NCBI Taxonomy" id="408172"/>
    <lineage>
        <taxon>unclassified sequences</taxon>
        <taxon>metagenomes</taxon>
        <taxon>ecological metagenomes</taxon>
    </lineage>
</organism>